<dbReference type="InterPro" id="IPR011991">
    <property type="entry name" value="ArsR-like_HTH"/>
</dbReference>
<keyword evidence="1" id="KW-0805">Transcription regulation</keyword>
<dbReference type="InterPro" id="IPR036390">
    <property type="entry name" value="WH_DNA-bd_sf"/>
</dbReference>
<dbReference type="Pfam" id="PF01614">
    <property type="entry name" value="IclR_C"/>
    <property type="match status" value="1"/>
</dbReference>
<dbReference type="CDD" id="cd00090">
    <property type="entry name" value="HTH_ARSR"/>
    <property type="match status" value="1"/>
</dbReference>
<dbReference type="AlphaFoldDB" id="A0A2S6A1Y1"/>
<evidence type="ECO:0000313" key="6">
    <source>
        <dbReference type="EMBL" id="PPJ25573.1"/>
    </source>
</evidence>
<dbReference type="Gene3D" id="3.30.450.40">
    <property type="match status" value="1"/>
</dbReference>
<keyword evidence="2" id="KW-0238">DNA-binding</keyword>
<dbReference type="SMART" id="SM00346">
    <property type="entry name" value="HTH_ICLR"/>
    <property type="match status" value="1"/>
</dbReference>
<dbReference type="Gene3D" id="1.10.10.10">
    <property type="entry name" value="Winged helix-like DNA-binding domain superfamily/Winged helix DNA-binding domain"/>
    <property type="match status" value="1"/>
</dbReference>
<evidence type="ECO:0000256" key="2">
    <source>
        <dbReference type="ARBA" id="ARBA00023125"/>
    </source>
</evidence>
<keyword evidence="3" id="KW-0804">Transcription</keyword>
<dbReference type="InterPro" id="IPR014757">
    <property type="entry name" value="Tscrpt_reg_IclR_C"/>
</dbReference>
<dbReference type="RefSeq" id="WP_104363915.1">
    <property type="nucleotide sequence ID" value="NZ_PSZD01000015.1"/>
</dbReference>
<dbReference type="GO" id="GO:0003677">
    <property type="term" value="F:DNA binding"/>
    <property type="evidence" value="ECO:0007669"/>
    <property type="project" value="UniProtKB-KW"/>
</dbReference>
<evidence type="ECO:0000259" key="4">
    <source>
        <dbReference type="PROSITE" id="PS51077"/>
    </source>
</evidence>
<reference evidence="6 7" key="1">
    <citation type="submission" date="2018-02" db="EMBL/GenBank/DDBJ databases">
        <title>8 Nocardia nova and 1 Nocardia cyriacigeorgica strain used for evolution to TMP-SMX.</title>
        <authorList>
            <person name="Mehta H."/>
            <person name="Weng J."/>
            <person name="Shamoo Y."/>
        </authorList>
    </citation>
    <scope>NUCLEOTIDE SEQUENCE [LARGE SCALE GENOMIC DNA]</scope>
    <source>
        <strain evidence="6 7">BAA2227</strain>
    </source>
</reference>
<dbReference type="InterPro" id="IPR036388">
    <property type="entry name" value="WH-like_DNA-bd_sf"/>
</dbReference>
<evidence type="ECO:0000256" key="1">
    <source>
        <dbReference type="ARBA" id="ARBA00023015"/>
    </source>
</evidence>
<feature type="domain" description="HTH iclR-type" evidence="4">
    <location>
        <begin position="17"/>
        <end position="77"/>
    </location>
</feature>
<dbReference type="InterPro" id="IPR050707">
    <property type="entry name" value="HTH_MetabolicPath_Reg"/>
</dbReference>
<dbReference type="InterPro" id="IPR029016">
    <property type="entry name" value="GAF-like_dom_sf"/>
</dbReference>
<dbReference type="Pfam" id="PF09339">
    <property type="entry name" value="HTH_IclR"/>
    <property type="match status" value="1"/>
</dbReference>
<dbReference type="InterPro" id="IPR005471">
    <property type="entry name" value="Tscrpt_reg_IclR_N"/>
</dbReference>
<dbReference type="PANTHER" id="PTHR30136">
    <property type="entry name" value="HELIX-TURN-HELIX TRANSCRIPTIONAL REGULATOR, ICLR FAMILY"/>
    <property type="match status" value="1"/>
</dbReference>
<gene>
    <name evidence="6" type="ORF">C5F51_22310</name>
</gene>
<sequence length="269" mass="28983">MTSADTPAREFGAGEPPSILSKAFDLLRAFNPFVRVMTLSELARASGLPKSTVHRLLGRLVELGVVEHHRGGYKIGLDMLQLCASTPAGYMRDLAMPYLTKLHRWCGHTVHMAVLRQYEVVYLEKLAVNESPAAITSIGARLPAHCTALGKALLAHEDLDDLRDFLPRPLSAMTPRSITSVDVLIEQLRQVRADGVARECEEAQLGLSCVAAPICMNGFAVGAISVGFPVRVAPPPSLAGALRATAAQIGSDVETGLGHGRESWFPREI</sequence>
<dbReference type="SUPFAM" id="SSF46785">
    <property type="entry name" value="Winged helix' DNA-binding domain"/>
    <property type="match status" value="1"/>
</dbReference>
<evidence type="ECO:0000313" key="7">
    <source>
        <dbReference type="Proteomes" id="UP000238356"/>
    </source>
</evidence>
<dbReference type="SUPFAM" id="SSF55781">
    <property type="entry name" value="GAF domain-like"/>
    <property type="match status" value="1"/>
</dbReference>
<dbReference type="GO" id="GO:0003700">
    <property type="term" value="F:DNA-binding transcription factor activity"/>
    <property type="evidence" value="ECO:0007669"/>
    <property type="project" value="TreeGrafter"/>
</dbReference>
<name>A0A2S6A1Y1_9NOCA</name>
<dbReference type="PROSITE" id="PS51077">
    <property type="entry name" value="HTH_ICLR"/>
    <property type="match status" value="1"/>
</dbReference>
<feature type="domain" description="IclR-ED" evidence="5">
    <location>
        <begin position="78"/>
        <end position="259"/>
    </location>
</feature>
<organism evidence="6 7">
    <name type="scientific">Nocardia nova</name>
    <dbReference type="NCBI Taxonomy" id="37330"/>
    <lineage>
        <taxon>Bacteria</taxon>
        <taxon>Bacillati</taxon>
        <taxon>Actinomycetota</taxon>
        <taxon>Actinomycetes</taxon>
        <taxon>Mycobacteriales</taxon>
        <taxon>Nocardiaceae</taxon>
        <taxon>Nocardia</taxon>
    </lineage>
</organism>
<dbReference type="PANTHER" id="PTHR30136:SF24">
    <property type="entry name" value="HTH-TYPE TRANSCRIPTIONAL REPRESSOR ALLR"/>
    <property type="match status" value="1"/>
</dbReference>
<evidence type="ECO:0000256" key="3">
    <source>
        <dbReference type="ARBA" id="ARBA00023163"/>
    </source>
</evidence>
<evidence type="ECO:0000259" key="5">
    <source>
        <dbReference type="PROSITE" id="PS51078"/>
    </source>
</evidence>
<dbReference type="Proteomes" id="UP000238356">
    <property type="component" value="Unassembled WGS sequence"/>
</dbReference>
<keyword evidence="7" id="KW-1185">Reference proteome</keyword>
<accession>A0A2S6A1Y1</accession>
<dbReference type="PROSITE" id="PS51078">
    <property type="entry name" value="ICLR_ED"/>
    <property type="match status" value="1"/>
</dbReference>
<protein>
    <submittedName>
        <fullName evidence="6">IclR family transcriptional regulator</fullName>
    </submittedName>
</protein>
<dbReference type="GO" id="GO:0045892">
    <property type="term" value="P:negative regulation of DNA-templated transcription"/>
    <property type="evidence" value="ECO:0007669"/>
    <property type="project" value="TreeGrafter"/>
</dbReference>
<proteinExistence type="predicted"/>
<dbReference type="EMBL" id="PSZD01000015">
    <property type="protein sequence ID" value="PPJ25573.1"/>
    <property type="molecule type" value="Genomic_DNA"/>
</dbReference>
<comment type="caution">
    <text evidence="6">The sequence shown here is derived from an EMBL/GenBank/DDBJ whole genome shotgun (WGS) entry which is preliminary data.</text>
</comment>